<keyword evidence="2" id="KW-1185">Reference proteome</keyword>
<dbReference type="EMBL" id="BKZQ01000032">
    <property type="protein sequence ID" value="GER70994.1"/>
    <property type="molecule type" value="Genomic_DNA"/>
</dbReference>
<organism evidence="1 2">
    <name type="scientific">Weizmannia acidilactici</name>
    <dbReference type="NCBI Taxonomy" id="2607726"/>
    <lineage>
        <taxon>Bacteria</taxon>
        <taxon>Bacillati</taxon>
        <taxon>Bacillota</taxon>
        <taxon>Bacilli</taxon>
        <taxon>Bacillales</taxon>
        <taxon>Bacillaceae</taxon>
        <taxon>Heyndrickxia</taxon>
    </lineage>
</organism>
<proteinExistence type="predicted"/>
<accession>A0A5J4JPM6</accession>
<protein>
    <submittedName>
        <fullName evidence="1">Uncharacterized protein</fullName>
    </submittedName>
</protein>
<evidence type="ECO:0000313" key="2">
    <source>
        <dbReference type="Proteomes" id="UP000391919"/>
    </source>
</evidence>
<evidence type="ECO:0000313" key="1">
    <source>
        <dbReference type="EMBL" id="GER70994.1"/>
    </source>
</evidence>
<sequence length="54" mass="6563">MMRQEKRLQIAEELSYVKTPRANNSLQILTTVSREKEMDDLYFRQIRLKIESNF</sequence>
<dbReference type="AlphaFoldDB" id="A0A5J4JPM6"/>
<comment type="caution">
    <text evidence="1">The sequence shown here is derived from an EMBL/GenBank/DDBJ whole genome shotgun (WGS) entry which is preliminary data.</text>
</comment>
<name>A0A5J4JPM6_9BACI</name>
<gene>
    <name evidence="1" type="ORF">BpJC7_22970</name>
</gene>
<dbReference type="Proteomes" id="UP000391919">
    <property type="component" value="Unassembled WGS sequence"/>
</dbReference>
<reference evidence="1 2" key="1">
    <citation type="submission" date="2019-09" db="EMBL/GenBank/DDBJ databases">
        <title>Draft genome sequence of Bacillus sp. JC-7.</title>
        <authorList>
            <person name="Tanaka N."/>
            <person name="Shiwa Y."/>
            <person name="Fujita N."/>
            <person name="Tanasupawat S."/>
        </authorList>
    </citation>
    <scope>NUCLEOTIDE SEQUENCE [LARGE SCALE GENOMIC DNA]</scope>
    <source>
        <strain evidence="1 2">JC-7</strain>
    </source>
</reference>